<dbReference type="Gene3D" id="3.20.20.80">
    <property type="entry name" value="Glycosidases"/>
    <property type="match status" value="2"/>
</dbReference>
<evidence type="ECO:0000256" key="5">
    <source>
        <dbReference type="ARBA" id="ARBA00023295"/>
    </source>
</evidence>
<dbReference type="AlphaFoldDB" id="A0A5C7HVM6"/>
<proteinExistence type="inferred from homology"/>
<feature type="chain" id="PRO_5022903616" description="glucan endo-1,3-beta-D-glucosidase" evidence="7">
    <location>
        <begin position="25"/>
        <end position="299"/>
    </location>
</feature>
<sequence>MGCFPFSLSVRILLLFSLVYAVSGLGVNWGTQAFHPLPPETIVRLLRENGLSRVKLFDADYGTRTQIEVMVGIPNDMISTMASSVKAAEKWVSKNVSQHITSNNVNIRYVAVGNEPFLVKYNGSFLKTTFPALQNVQSALIKAGLVNLRQWSSVYCQVSTYANFQVEYAFFDGNSSPVDDGRTSYYNMFDANHDTLVHALQKNGFGNLPIIVGEIGWPTDRDQNARRFNQGFVSHISGGIGTPMRPGPIETYFFSLIDEGVLIRGILNGTGGFSPLMVKQNTGSILAPQIQGPWFQLGM</sequence>
<keyword evidence="7" id="KW-0732">Signal</keyword>
<dbReference type="InterPro" id="IPR044965">
    <property type="entry name" value="Glyco_hydro_17_plant"/>
</dbReference>
<name>A0A5C7HVM6_9ROSI</name>
<keyword evidence="5" id="KW-0326">Glycosidase</keyword>
<dbReference type="PANTHER" id="PTHR32227">
    <property type="entry name" value="GLUCAN ENDO-1,3-BETA-GLUCOSIDASE BG1-RELATED-RELATED"/>
    <property type="match status" value="1"/>
</dbReference>
<evidence type="ECO:0000256" key="3">
    <source>
        <dbReference type="ARBA" id="ARBA00012780"/>
    </source>
</evidence>
<reference evidence="9" key="1">
    <citation type="journal article" date="2019" name="Gigascience">
        <title>De novo genome assembly of the endangered Acer yangbiense, a plant species with extremely small populations endemic to Yunnan Province, China.</title>
        <authorList>
            <person name="Yang J."/>
            <person name="Wariss H.M."/>
            <person name="Tao L."/>
            <person name="Zhang R."/>
            <person name="Yun Q."/>
            <person name="Hollingsworth P."/>
            <person name="Dao Z."/>
            <person name="Luo G."/>
            <person name="Guo H."/>
            <person name="Ma Y."/>
            <person name="Sun W."/>
        </authorList>
    </citation>
    <scope>NUCLEOTIDE SEQUENCE [LARGE SCALE GENOMIC DNA]</scope>
    <source>
        <strain evidence="9">cv. Malutang</strain>
    </source>
</reference>
<gene>
    <name evidence="8" type="ORF">EZV62_012540</name>
</gene>
<dbReference type="GO" id="GO:0005975">
    <property type="term" value="P:carbohydrate metabolic process"/>
    <property type="evidence" value="ECO:0007669"/>
    <property type="project" value="InterPro"/>
</dbReference>
<dbReference type="GO" id="GO:0042973">
    <property type="term" value="F:glucan endo-1,3-beta-D-glucosidase activity"/>
    <property type="evidence" value="ECO:0007669"/>
    <property type="project" value="UniProtKB-EC"/>
</dbReference>
<dbReference type="Pfam" id="PF00332">
    <property type="entry name" value="Glyco_hydro_17"/>
    <property type="match status" value="1"/>
</dbReference>
<comment type="catalytic activity">
    <reaction evidence="1">
        <text>Hydrolysis of (1-&gt;3)-beta-D-glucosidic linkages in (1-&gt;3)-beta-D-glucans.</text>
        <dbReference type="EC" id="3.2.1.39"/>
    </reaction>
</comment>
<evidence type="ECO:0000313" key="8">
    <source>
        <dbReference type="EMBL" id="TXG61177.1"/>
    </source>
</evidence>
<dbReference type="InterPro" id="IPR017853">
    <property type="entry name" value="GH"/>
</dbReference>
<evidence type="ECO:0000256" key="7">
    <source>
        <dbReference type="SAM" id="SignalP"/>
    </source>
</evidence>
<dbReference type="EC" id="3.2.1.39" evidence="3"/>
<evidence type="ECO:0000256" key="6">
    <source>
        <dbReference type="RuleBase" id="RU004335"/>
    </source>
</evidence>
<evidence type="ECO:0000256" key="2">
    <source>
        <dbReference type="ARBA" id="ARBA00008773"/>
    </source>
</evidence>
<dbReference type="Proteomes" id="UP000323000">
    <property type="component" value="Chromosome 5"/>
</dbReference>
<feature type="signal peptide" evidence="7">
    <location>
        <begin position="1"/>
        <end position="24"/>
    </location>
</feature>
<keyword evidence="4" id="KW-0378">Hydrolase</keyword>
<comment type="similarity">
    <text evidence="2 6">Belongs to the glycosyl hydrolase 17 family.</text>
</comment>
<dbReference type="SUPFAM" id="SSF51445">
    <property type="entry name" value="(Trans)glycosidases"/>
    <property type="match status" value="1"/>
</dbReference>
<evidence type="ECO:0000313" key="9">
    <source>
        <dbReference type="Proteomes" id="UP000323000"/>
    </source>
</evidence>
<comment type="caution">
    <text evidence="8">The sequence shown here is derived from an EMBL/GenBank/DDBJ whole genome shotgun (WGS) entry which is preliminary data.</text>
</comment>
<evidence type="ECO:0000256" key="4">
    <source>
        <dbReference type="ARBA" id="ARBA00022801"/>
    </source>
</evidence>
<accession>A0A5C7HVM6</accession>
<organism evidence="8 9">
    <name type="scientific">Acer yangbiense</name>
    <dbReference type="NCBI Taxonomy" id="1000413"/>
    <lineage>
        <taxon>Eukaryota</taxon>
        <taxon>Viridiplantae</taxon>
        <taxon>Streptophyta</taxon>
        <taxon>Embryophyta</taxon>
        <taxon>Tracheophyta</taxon>
        <taxon>Spermatophyta</taxon>
        <taxon>Magnoliopsida</taxon>
        <taxon>eudicotyledons</taxon>
        <taxon>Gunneridae</taxon>
        <taxon>Pentapetalae</taxon>
        <taxon>rosids</taxon>
        <taxon>malvids</taxon>
        <taxon>Sapindales</taxon>
        <taxon>Sapindaceae</taxon>
        <taxon>Hippocastanoideae</taxon>
        <taxon>Acereae</taxon>
        <taxon>Acer</taxon>
    </lineage>
</organism>
<dbReference type="InterPro" id="IPR000490">
    <property type="entry name" value="Glyco_hydro_17"/>
</dbReference>
<dbReference type="EMBL" id="VAHF01000005">
    <property type="protein sequence ID" value="TXG61177.1"/>
    <property type="molecule type" value="Genomic_DNA"/>
</dbReference>
<protein>
    <recommendedName>
        <fullName evidence="3">glucan endo-1,3-beta-D-glucosidase</fullName>
        <ecNumber evidence="3">3.2.1.39</ecNumber>
    </recommendedName>
</protein>
<evidence type="ECO:0000256" key="1">
    <source>
        <dbReference type="ARBA" id="ARBA00000382"/>
    </source>
</evidence>
<dbReference type="OrthoDB" id="1293114at2759"/>
<keyword evidence="9" id="KW-1185">Reference proteome</keyword>